<reference evidence="2" key="1">
    <citation type="submission" date="2015-01" db="EMBL/GenBank/DDBJ databases">
        <authorList>
            <person name="Manzoor Shahid"/>
            <person name="Zubair Saima"/>
        </authorList>
    </citation>
    <scope>NUCLEOTIDE SEQUENCE [LARGE SCALE GENOMIC DNA]</scope>
    <source>
        <strain evidence="2">V1</strain>
    </source>
</reference>
<gene>
    <name evidence="1" type="ORF">TPHV1_40186</name>
</gene>
<name>A0A0B7GW05_TREPH</name>
<protein>
    <submittedName>
        <fullName evidence="1">Uncharacterized protein</fullName>
    </submittedName>
</protein>
<proteinExistence type="predicted"/>
<organism evidence="1 2">
    <name type="scientific">Treponema phagedenis</name>
    <dbReference type="NCBI Taxonomy" id="162"/>
    <lineage>
        <taxon>Bacteria</taxon>
        <taxon>Pseudomonadati</taxon>
        <taxon>Spirochaetota</taxon>
        <taxon>Spirochaetia</taxon>
        <taxon>Spirochaetales</taxon>
        <taxon>Treponemataceae</taxon>
        <taxon>Treponema</taxon>
    </lineage>
</organism>
<dbReference type="RefSeq" id="WP_174897046.1">
    <property type="nucleotide sequence ID" value="NZ_CP031394.1"/>
</dbReference>
<dbReference type="EMBL" id="CDNC01000034">
    <property type="protein sequence ID" value="CEM62683.1"/>
    <property type="molecule type" value="Genomic_DNA"/>
</dbReference>
<sequence>MEFSKGEPLEFSNGGQFTTGILNSQSIIVECLDQHNSKLITKRSINLSCDYFSKISLIRIIEHKKIPSGVCRPTGLK</sequence>
<dbReference type="Proteomes" id="UP000042527">
    <property type="component" value="Unassembled WGS sequence"/>
</dbReference>
<accession>A0A0B7GW05</accession>
<keyword evidence="2" id="KW-1185">Reference proteome</keyword>
<evidence type="ECO:0000313" key="2">
    <source>
        <dbReference type="Proteomes" id="UP000042527"/>
    </source>
</evidence>
<dbReference type="AlphaFoldDB" id="A0A0B7GW05"/>
<evidence type="ECO:0000313" key="1">
    <source>
        <dbReference type="EMBL" id="CEM62683.1"/>
    </source>
</evidence>